<organism evidence="1">
    <name type="scientific">Sesamum latifolium</name>
    <dbReference type="NCBI Taxonomy" id="2727402"/>
    <lineage>
        <taxon>Eukaryota</taxon>
        <taxon>Viridiplantae</taxon>
        <taxon>Streptophyta</taxon>
        <taxon>Embryophyta</taxon>
        <taxon>Tracheophyta</taxon>
        <taxon>Spermatophyta</taxon>
        <taxon>Magnoliopsida</taxon>
        <taxon>eudicotyledons</taxon>
        <taxon>Gunneridae</taxon>
        <taxon>Pentapetalae</taxon>
        <taxon>asterids</taxon>
        <taxon>lamiids</taxon>
        <taxon>Lamiales</taxon>
        <taxon>Pedaliaceae</taxon>
        <taxon>Sesamum</taxon>
    </lineage>
</organism>
<dbReference type="AlphaFoldDB" id="A0AAW2TLV5"/>
<reference evidence="1" key="2">
    <citation type="journal article" date="2024" name="Plant">
        <title>Genomic evolution and insights into agronomic trait innovations of Sesamum species.</title>
        <authorList>
            <person name="Miao H."/>
            <person name="Wang L."/>
            <person name="Qu L."/>
            <person name="Liu H."/>
            <person name="Sun Y."/>
            <person name="Le M."/>
            <person name="Wang Q."/>
            <person name="Wei S."/>
            <person name="Zheng Y."/>
            <person name="Lin W."/>
            <person name="Duan Y."/>
            <person name="Cao H."/>
            <person name="Xiong S."/>
            <person name="Wang X."/>
            <person name="Wei L."/>
            <person name="Li C."/>
            <person name="Ma Q."/>
            <person name="Ju M."/>
            <person name="Zhao R."/>
            <person name="Li G."/>
            <person name="Mu C."/>
            <person name="Tian Q."/>
            <person name="Mei H."/>
            <person name="Zhang T."/>
            <person name="Gao T."/>
            <person name="Zhang H."/>
        </authorList>
    </citation>
    <scope>NUCLEOTIDE SEQUENCE</scope>
    <source>
        <strain evidence="1">KEN1</strain>
    </source>
</reference>
<proteinExistence type="predicted"/>
<protein>
    <recommendedName>
        <fullName evidence="2">Transposase</fullName>
    </recommendedName>
</protein>
<dbReference type="EMBL" id="JACGWN010000014">
    <property type="protein sequence ID" value="KAL0405726.1"/>
    <property type="molecule type" value="Genomic_DNA"/>
</dbReference>
<gene>
    <name evidence="1" type="ORF">Slati_3886500</name>
</gene>
<name>A0AAW2TLV5_9LAMI</name>
<accession>A0AAW2TLV5</accession>
<dbReference type="Gene3D" id="3.10.10.10">
    <property type="entry name" value="HIV Type 1 Reverse Transcriptase, subunit A, domain 1"/>
    <property type="match status" value="1"/>
</dbReference>
<sequence length="88" mass="10187">MNKKTKEEIILYLKRNADIFAWAPQDLEGIGHEVITHHLNIDPSIKPVKKKKRHFGPDKDKIIQAEVDKLMAAALKKHNFPNGYPMWS</sequence>
<evidence type="ECO:0008006" key="2">
    <source>
        <dbReference type="Google" id="ProtNLM"/>
    </source>
</evidence>
<reference evidence="1" key="1">
    <citation type="submission" date="2020-06" db="EMBL/GenBank/DDBJ databases">
        <authorList>
            <person name="Li T."/>
            <person name="Hu X."/>
            <person name="Zhang T."/>
            <person name="Song X."/>
            <person name="Zhang H."/>
            <person name="Dai N."/>
            <person name="Sheng W."/>
            <person name="Hou X."/>
            <person name="Wei L."/>
        </authorList>
    </citation>
    <scope>NUCLEOTIDE SEQUENCE</scope>
    <source>
        <strain evidence="1">KEN1</strain>
        <tissue evidence="1">Leaf</tissue>
    </source>
</reference>
<evidence type="ECO:0000313" key="1">
    <source>
        <dbReference type="EMBL" id="KAL0405726.1"/>
    </source>
</evidence>
<comment type="caution">
    <text evidence="1">The sequence shown here is derived from an EMBL/GenBank/DDBJ whole genome shotgun (WGS) entry which is preliminary data.</text>
</comment>